<accession>A0A6P7T3G3</accession>
<dbReference type="PANTHER" id="PTHR38681:SF1">
    <property type="entry name" value="RETROVIRUS-RELATED POL POLYPROTEIN FROM TRANSPOSON 412-LIKE PROTEIN"/>
    <property type="match status" value="1"/>
</dbReference>
<evidence type="ECO:0000313" key="1">
    <source>
        <dbReference type="Proteomes" id="UP000515154"/>
    </source>
</evidence>
<gene>
    <name evidence="2" type="primary">LOC115219022</name>
</gene>
<reference evidence="2" key="1">
    <citation type="submission" date="2025-08" db="UniProtKB">
        <authorList>
            <consortium name="RefSeq"/>
        </authorList>
    </citation>
    <scope>IDENTIFICATION</scope>
</reference>
<protein>
    <submittedName>
        <fullName evidence="2">Uncharacterized protein LOC115219022</fullName>
    </submittedName>
</protein>
<dbReference type="RefSeq" id="XP_029644925.2">
    <property type="nucleotide sequence ID" value="XM_029789065.2"/>
</dbReference>
<dbReference type="Proteomes" id="UP000515154">
    <property type="component" value="Linkage group LG14"/>
</dbReference>
<sequence>MLNIYLQIYYRRRCGCVVEKLASRPRGLGFRFSVWYVGHVSSSITLGPQSYVFSTLFPRYVHFGILQQFNRRLLCWLEALPVVLLGIRSAVKENIQYSPAELLHGTTLTLPGQMFEETNSFNGDVNDYVTCLKRFLTDIPSFTRKLQNVNSFVPSDINSWTHVFVRNDAAHNSLKYKYTGPFKVLSVRDKTMTLEMNDKKEIVSVDRVKKAYFDQHSCHENEDMSNTYQHNLKQNDIQRNKSNVNGKTKSILKLPTDVKKTRSGRIVHFPKKLSQFD</sequence>
<dbReference type="KEGG" id="osn:115219022"/>
<proteinExistence type="predicted"/>
<organism evidence="1 2">
    <name type="scientific">Octopus sinensis</name>
    <name type="common">East Asian common octopus</name>
    <dbReference type="NCBI Taxonomy" id="2607531"/>
    <lineage>
        <taxon>Eukaryota</taxon>
        <taxon>Metazoa</taxon>
        <taxon>Spiralia</taxon>
        <taxon>Lophotrochozoa</taxon>
        <taxon>Mollusca</taxon>
        <taxon>Cephalopoda</taxon>
        <taxon>Coleoidea</taxon>
        <taxon>Octopodiformes</taxon>
        <taxon>Octopoda</taxon>
        <taxon>Incirrata</taxon>
        <taxon>Octopodidae</taxon>
        <taxon>Octopus</taxon>
    </lineage>
</organism>
<dbReference type="PANTHER" id="PTHR38681">
    <property type="entry name" value="RETROVIRUS-RELATED POL POLYPROTEIN FROM TRANSPOSON 412-LIKE PROTEIN-RELATED"/>
    <property type="match status" value="1"/>
</dbReference>
<evidence type="ECO:0000313" key="2">
    <source>
        <dbReference type="RefSeq" id="XP_029644925.2"/>
    </source>
</evidence>
<keyword evidence="1" id="KW-1185">Reference proteome</keyword>
<dbReference type="AlphaFoldDB" id="A0A6P7T3G3"/>
<name>A0A6P7T3G3_9MOLL</name>